<dbReference type="PANTHER" id="PTHR33392:SF6">
    <property type="entry name" value="POLYISOPRENYL-TEICHOIC ACID--PEPTIDOGLYCAN TEICHOIC ACID TRANSFERASE TAGU"/>
    <property type="match status" value="1"/>
</dbReference>
<comment type="similarity">
    <text evidence="1">Belongs to the LytR/CpsA/Psr (LCP) family.</text>
</comment>
<name>A0A9D1D837_9FIRM</name>
<reference evidence="3" key="1">
    <citation type="submission" date="2020-10" db="EMBL/GenBank/DDBJ databases">
        <authorList>
            <person name="Gilroy R."/>
        </authorList>
    </citation>
    <scope>NUCLEOTIDE SEQUENCE</scope>
    <source>
        <strain evidence="3">ChiSjej4B22-8148</strain>
    </source>
</reference>
<dbReference type="InterPro" id="IPR050922">
    <property type="entry name" value="LytR/CpsA/Psr_CW_biosynth"/>
</dbReference>
<dbReference type="InterPro" id="IPR004474">
    <property type="entry name" value="LytR_CpsA_psr"/>
</dbReference>
<sequence>MAQLNRMDRVNLGDILVNAGIGGSSGYRNIALFGVDSRSGELTSGTNSDTIIVCSINERTGDIKLASVYRDTYLDHTNGTYGKATECYAEGGAELSINMLNKNLDLDITDFVTVNFNAIVEAVDLLGGIEIDVTEEELEWLNGYAYDLINQSQVENYTTYEPLTSAGTQNLNGVQALAYCRIRYTTGWDFKRTERQREVLNKIFQKAQSQGVTALASLVNQMLPDIATSLSNTEILSLAAGIANYEIVDSIGFPYNQTTADIDAGDCVVPINLADNVSQLHADLFGTEGYTPSDTVQQISNQIISNTGIQ</sequence>
<evidence type="ECO:0000259" key="2">
    <source>
        <dbReference type="Pfam" id="PF03816"/>
    </source>
</evidence>
<dbReference type="Proteomes" id="UP000886757">
    <property type="component" value="Unassembled WGS sequence"/>
</dbReference>
<dbReference type="EMBL" id="DVGK01000023">
    <property type="protein sequence ID" value="HIR12584.1"/>
    <property type="molecule type" value="Genomic_DNA"/>
</dbReference>
<feature type="domain" description="Cell envelope-related transcriptional attenuator" evidence="2">
    <location>
        <begin position="47"/>
        <end position="208"/>
    </location>
</feature>
<gene>
    <name evidence="3" type="ORF">IAB31_01515</name>
</gene>
<evidence type="ECO:0000313" key="3">
    <source>
        <dbReference type="EMBL" id="HIR12584.1"/>
    </source>
</evidence>
<dbReference type="Gene3D" id="3.40.630.190">
    <property type="entry name" value="LCP protein"/>
    <property type="match status" value="1"/>
</dbReference>
<comment type="caution">
    <text evidence="3">The sequence shown here is derived from an EMBL/GenBank/DDBJ whole genome shotgun (WGS) entry which is preliminary data.</text>
</comment>
<dbReference type="AlphaFoldDB" id="A0A9D1D837"/>
<evidence type="ECO:0000256" key="1">
    <source>
        <dbReference type="ARBA" id="ARBA00006068"/>
    </source>
</evidence>
<reference evidence="3" key="2">
    <citation type="journal article" date="2021" name="PeerJ">
        <title>Extensive microbial diversity within the chicken gut microbiome revealed by metagenomics and culture.</title>
        <authorList>
            <person name="Gilroy R."/>
            <person name="Ravi A."/>
            <person name="Getino M."/>
            <person name="Pursley I."/>
            <person name="Horton D.L."/>
            <person name="Alikhan N.F."/>
            <person name="Baker D."/>
            <person name="Gharbi K."/>
            <person name="Hall N."/>
            <person name="Watson M."/>
            <person name="Adriaenssens E.M."/>
            <person name="Foster-Nyarko E."/>
            <person name="Jarju S."/>
            <person name="Secka A."/>
            <person name="Antonio M."/>
            <person name="Oren A."/>
            <person name="Chaudhuri R.R."/>
            <person name="La Ragione R."/>
            <person name="Hildebrand F."/>
            <person name="Pallen M.J."/>
        </authorList>
    </citation>
    <scope>NUCLEOTIDE SEQUENCE</scope>
    <source>
        <strain evidence="3">ChiSjej4B22-8148</strain>
    </source>
</reference>
<dbReference type="PANTHER" id="PTHR33392">
    <property type="entry name" value="POLYISOPRENYL-TEICHOIC ACID--PEPTIDOGLYCAN TEICHOIC ACID TRANSFERASE TAGU"/>
    <property type="match status" value="1"/>
</dbReference>
<dbReference type="NCBIfam" id="TIGR00350">
    <property type="entry name" value="lytR_cpsA_psr"/>
    <property type="match status" value="1"/>
</dbReference>
<accession>A0A9D1D837</accession>
<dbReference type="Pfam" id="PF03816">
    <property type="entry name" value="LytR_cpsA_psr"/>
    <property type="match status" value="1"/>
</dbReference>
<organism evidence="3 4">
    <name type="scientific">Candidatus Choladousia intestinavium</name>
    <dbReference type="NCBI Taxonomy" id="2840727"/>
    <lineage>
        <taxon>Bacteria</taxon>
        <taxon>Bacillati</taxon>
        <taxon>Bacillota</taxon>
        <taxon>Clostridia</taxon>
        <taxon>Lachnospirales</taxon>
        <taxon>Lachnospiraceae</taxon>
        <taxon>Lachnospiraceae incertae sedis</taxon>
        <taxon>Candidatus Choladousia</taxon>
    </lineage>
</organism>
<evidence type="ECO:0000313" key="4">
    <source>
        <dbReference type="Proteomes" id="UP000886757"/>
    </source>
</evidence>
<proteinExistence type="inferred from homology"/>
<protein>
    <submittedName>
        <fullName evidence="3">LCP family protein</fullName>
    </submittedName>
</protein>